<keyword evidence="2" id="KW-1185">Reference proteome</keyword>
<accession>W9QBQ0</accession>
<gene>
    <name evidence="1" type="ORF">L484_005739</name>
</gene>
<proteinExistence type="predicted"/>
<evidence type="ECO:0000313" key="2">
    <source>
        <dbReference type="Proteomes" id="UP000030645"/>
    </source>
</evidence>
<dbReference type="Proteomes" id="UP000030645">
    <property type="component" value="Unassembled WGS sequence"/>
</dbReference>
<sequence length="64" mass="7169">MTGIVRFESSDFTDVAGPDRYCLAKPLIITSHATVLEQFVKHEEEIFDKSILTSTIRSVVIANK</sequence>
<evidence type="ECO:0000313" key="1">
    <source>
        <dbReference type="EMBL" id="EXB23449.1"/>
    </source>
</evidence>
<protein>
    <submittedName>
        <fullName evidence="1">Uncharacterized protein</fullName>
    </submittedName>
</protein>
<reference evidence="2" key="1">
    <citation type="submission" date="2013-01" db="EMBL/GenBank/DDBJ databases">
        <title>Draft Genome Sequence of a Mulberry Tree, Morus notabilis C.K. Schneid.</title>
        <authorList>
            <person name="He N."/>
            <person name="Zhao S."/>
        </authorList>
    </citation>
    <scope>NUCLEOTIDE SEQUENCE</scope>
</reference>
<name>W9QBQ0_9ROSA</name>
<dbReference type="EMBL" id="KE343319">
    <property type="protein sequence ID" value="EXB23449.1"/>
    <property type="molecule type" value="Genomic_DNA"/>
</dbReference>
<dbReference type="AlphaFoldDB" id="W9QBQ0"/>
<organism evidence="1 2">
    <name type="scientific">Morus notabilis</name>
    <dbReference type="NCBI Taxonomy" id="981085"/>
    <lineage>
        <taxon>Eukaryota</taxon>
        <taxon>Viridiplantae</taxon>
        <taxon>Streptophyta</taxon>
        <taxon>Embryophyta</taxon>
        <taxon>Tracheophyta</taxon>
        <taxon>Spermatophyta</taxon>
        <taxon>Magnoliopsida</taxon>
        <taxon>eudicotyledons</taxon>
        <taxon>Gunneridae</taxon>
        <taxon>Pentapetalae</taxon>
        <taxon>rosids</taxon>
        <taxon>fabids</taxon>
        <taxon>Rosales</taxon>
        <taxon>Moraceae</taxon>
        <taxon>Moreae</taxon>
        <taxon>Morus</taxon>
    </lineage>
</organism>